<feature type="domain" description="Sulfatase N-terminal" evidence="3">
    <location>
        <begin position="5"/>
        <end position="364"/>
    </location>
</feature>
<organism evidence="4 5">
    <name type="scientific">Boseongicola aestuarii</name>
    <dbReference type="NCBI Taxonomy" id="1470561"/>
    <lineage>
        <taxon>Bacteria</taxon>
        <taxon>Pseudomonadati</taxon>
        <taxon>Pseudomonadota</taxon>
        <taxon>Alphaproteobacteria</taxon>
        <taxon>Rhodobacterales</taxon>
        <taxon>Paracoccaceae</taxon>
        <taxon>Boseongicola</taxon>
    </lineage>
</organism>
<dbReference type="Gene3D" id="3.40.720.10">
    <property type="entry name" value="Alkaline Phosphatase, subunit A"/>
    <property type="match status" value="1"/>
</dbReference>
<dbReference type="Proteomes" id="UP000201838">
    <property type="component" value="Unassembled WGS sequence"/>
</dbReference>
<dbReference type="PANTHER" id="PTHR45953:SF1">
    <property type="entry name" value="IDURONATE 2-SULFATASE"/>
    <property type="match status" value="1"/>
</dbReference>
<proteinExistence type="predicted"/>
<dbReference type="OrthoDB" id="9795675at2"/>
<dbReference type="InterPro" id="IPR000917">
    <property type="entry name" value="Sulfatase_N"/>
</dbReference>
<dbReference type="EC" id="3.1.6.1" evidence="4"/>
<accession>A0A238J0B2</accession>
<dbReference type="InterPro" id="IPR017850">
    <property type="entry name" value="Alkaline_phosphatase_core_sf"/>
</dbReference>
<gene>
    <name evidence="4" type="ORF">BOA8489_01862</name>
</gene>
<keyword evidence="5" id="KW-1185">Reference proteome</keyword>
<evidence type="ECO:0000313" key="4">
    <source>
        <dbReference type="EMBL" id="SMX23751.1"/>
    </source>
</evidence>
<reference evidence="4 5" key="1">
    <citation type="submission" date="2017-05" db="EMBL/GenBank/DDBJ databases">
        <authorList>
            <person name="Song R."/>
            <person name="Chenine A.L."/>
            <person name="Ruprecht R.M."/>
        </authorList>
    </citation>
    <scope>NUCLEOTIDE SEQUENCE [LARGE SCALE GENOMIC DNA]</scope>
    <source>
        <strain evidence="4 5">CECT 8489</strain>
    </source>
</reference>
<dbReference type="PANTHER" id="PTHR45953">
    <property type="entry name" value="IDURONATE 2-SULFATASE"/>
    <property type="match status" value="1"/>
</dbReference>
<dbReference type="SUPFAM" id="SSF53649">
    <property type="entry name" value="Alkaline phosphatase-like"/>
    <property type="match status" value="1"/>
</dbReference>
<sequence>MTDRPNILFVVIDQLRADCLTGALADHVDLPNLQALRADAVTFLNHYSVCNPCGPSRASILTGQYAMNHGSVRNGTPLPHDTPTLGTEARRAGYRPMLFGYTDIARDPRQHHPNDPDIHTYEAVAAGFDELVEMRLDESFPWRAYLKSKDYDLPDYSLFYAPQGSDPCDPAFYRAEDSDTAFLTDCVLRDLAVRPPGWFAQVTYIRPHPPFVAPEPYNRMYDPASLPRPESVSVEHPFLDATRQSKTAASCVQGLPDLPDSEETTAKLRALYLGLASEVDHHVGRLLSFLKDTGQFDDTMIVITADHGETLGDQGCWGKSSYLNSAFHTPLIIRDPRKPNGHGRDVVQPTESIDLTPTILSRIGVMPPDTMDGRDLGVFLDGDVPTDWRSHSFSELDFGDPIEATNVQVSLGLGASEANLAILRDGTHSLVHFNGGLPAILFDHTDEGEARNIADDPQSAEKMLMLSQSMLDHRMSNPGGRFAQTMVSAAGVKTAPRHASGDKTSLNVAKVLRESASL</sequence>
<evidence type="ECO:0000259" key="3">
    <source>
        <dbReference type="Pfam" id="PF00884"/>
    </source>
</evidence>
<protein>
    <submittedName>
        <fullName evidence="4">Arylsulfatase</fullName>
        <ecNumber evidence="4">3.1.6.1</ecNumber>
    </submittedName>
</protein>
<dbReference type="EMBL" id="FXXQ01000005">
    <property type="protein sequence ID" value="SMX23751.1"/>
    <property type="molecule type" value="Genomic_DNA"/>
</dbReference>
<evidence type="ECO:0000256" key="2">
    <source>
        <dbReference type="ARBA" id="ARBA00022801"/>
    </source>
</evidence>
<name>A0A238J0B2_9RHOB</name>
<keyword evidence="1" id="KW-0479">Metal-binding</keyword>
<dbReference type="RefSeq" id="WP_093973727.1">
    <property type="nucleotide sequence ID" value="NZ_FXXQ01000005.1"/>
</dbReference>
<dbReference type="GO" id="GO:0046872">
    <property type="term" value="F:metal ion binding"/>
    <property type="evidence" value="ECO:0007669"/>
    <property type="project" value="UniProtKB-KW"/>
</dbReference>
<evidence type="ECO:0000256" key="1">
    <source>
        <dbReference type="ARBA" id="ARBA00022723"/>
    </source>
</evidence>
<dbReference type="GO" id="GO:0005737">
    <property type="term" value="C:cytoplasm"/>
    <property type="evidence" value="ECO:0007669"/>
    <property type="project" value="TreeGrafter"/>
</dbReference>
<dbReference type="GO" id="GO:0004065">
    <property type="term" value="F:arylsulfatase activity"/>
    <property type="evidence" value="ECO:0007669"/>
    <property type="project" value="UniProtKB-EC"/>
</dbReference>
<evidence type="ECO:0000313" key="5">
    <source>
        <dbReference type="Proteomes" id="UP000201838"/>
    </source>
</evidence>
<dbReference type="Pfam" id="PF00884">
    <property type="entry name" value="Sulfatase"/>
    <property type="match status" value="1"/>
</dbReference>
<dbReference type="AlphaFoldDB" id="A0A238J0B2"/>
<keyword evidence="2 4" id="KW-0378">Hydrolase</keyword>